<keyword evidence="1" id="KW-0812">Transmembrane</keyword>
<keyword evidence="1" id="KW-0472">Membrane</keyword>
<feature type="transmembrane region" description="Helical" evidence="1">
    <location>
        <begin position="119"/>
        <end position="140"/>
    </location>
</feature>
<keyword evidence="1" id="KW-1133">Transmembrane helix</keyword>
<evidence type="ECO:0000256" key="1">
    <source>
        <dbReference type="SAM" id="Phobius"/>
    </source>
</evidence>
<sequence length="230" mass="25463">MNFKSLKYWFLTSFCLALALLNGPTLLGHGNEKHGKKTETEQVDTLNTKAQEQVDPITGGTVTEAEHAGHIADKRKVHASISDFPHIHPLIVHFPIMLLMIAAAIQLVNIYFFRTELNWVVTVLTVIGFITAYASTYWAHPHTSGLTEHAKLVLDQHDKYAYLTIYFSGAGLLAQVLSLLVFKKKRWGIVVAALLLTGAGYSVAMTGHYGAQLVHIEGVGPQGKYLEHHH</sequence>
<keyword evidence="4" id="KW-1185">Reference proteome</keyword>
<feature type="transmembrane region" description="Helical" evidence="1">
    <location>
        <begin position="90"/>
        <end position="112"/>
    </location>
</feature>
<protein>
    <recommendedName>
        <fullName evidence="5">DUF2231 domain-containing protein</fullName>
    </recommendedName>
</protein>
<evidence type="ECO:0000313" key="3">
    <source>
        <dbReference type="EMBL" id="MBK0401859.1"/>
    </source>
</evidence>
<keyword evidence="2" id="KW-0732">Signal</keyword>
<accession>A0ABS1BXN8</accession>
<feature type="signal peptide" evidence="2">
    <location>
        <begin position="1"/>
        <end position="19"/>
    </location>
</feature>
<organism evidence="3 4">
    <name type="scientific">Adhaeribacter terrigena</name>
    <dbReference type="NCBI Taxonomy" id="2793070"/>
    <lineage>
        <taxon>Bacteria</taxon>
        <taxon>Pseudomonadati</taxon>
        <taxon>Bacteroidota</taxon>
        <taxon>Cytophagia</taxon>
        <taxon>Cytophagales</taxon>
        <taxon>Hymenobacteraceae</taxon>
        <taxon>Adhaeribacter</taxon>
    </lineage>
</organism>
<comment type="caution">
    <text evidence="3">The sequence shown here is derived from an EMBL/GenBank/DDBJ whole genome shotgun (WGS) entry which is preliminary data.</text>
</comment>
<name>A0ABS1BXN8_9BACT</name>
<feature type="transmembrane region" description="Helical" evidence="1">
    <location>
        <begin position="189"/>
        <end position="211"/>
    </location>
</feature>
<reference evidence="3 4" key="1">
    <citation type="submission" date="2020-12" db="EMBL/GenBank/DDBJ databases">
        <title>Bacterial novel species Adhaeribacter sp. BT258 isolated from soil.</title>
        <authorList>
            <person name="Jung H.-Y."/>
        </authorList>
    </citation>
    <scope>NUCLEOTIDE SEQUENCE [LARGE SCALE GENOMIC DNA]</scope>
    <source>
        <strain evidence="3 4">BT258</strain>
    </source>
</reference>
<proteinExistence type="predicted"/>
<dbReference type="EMBL" id="JAEHFX010000001">
    <property type="protein sequence ID" value="MBK0401859.1"/>
    <property type="molecule type" value="Genomic_DNA"/>
</dbReference>
<dbReference type="Proteomes" id="UP000644147">
    <property type="component" value="Unassembled WGS sequence"/>
</dbReference>
<evidence type="ECO:0000313" key="4">
    <source>
        <dbReference type="Proteomes" id="UP000644147"/>
    </source>
</evidence>
<gene>
    <name evidence="3" type="ORF">I5M27_02615</name>
</gene>
<feature type="chain" id="PRO_5046109468" description="DUF2231 domain-containing protein" evidence="2">
    <location>
        <begin position="20"/>
        <end position="230"/>
    </location>
</feature>
<feature type="transmembrane region" description="Helical" evidence="1">
    <location>
        <begin position="160"/>
        <end position="182"/>
    </location>
</feature>
<dbReference type="RefSeq" id="WP_200504462.1">
    <property type="nucleotide sequence ID" value="NZ_JAEHFX010000001.1"/>
</dbReference>
<evidence type="ECO:0000256" key="2">
    <source>
        <dbReference type="SAM" id="SignalP"/>
    </source>
</evidence>
<evidence type="ECO:0008006" key="5">
    <source>
        <dbReference type="Google" id="ProtNLM"/>
    </source>
</evidence>